<evidence type="ECO:0000256" key="1">
    <source>
        <dbReference type="SAM" id="Phobius"/>
    </source>
</evidence>
<sequence length="73" mass="8604">MLTDCSEHFLRYFNQFIFKNVYLSLCFIDSIVIIRVGYIVLVARFLAQILISKMFHWLSWNACLVADMAILPK</sequence>
<dbReference type="Proteomes" id="UP000053748">
    <property type="component" value="Unassembled WGS sequence"/>
</dbReference>
<comment type="caution">
    <text evidence="2">The sequence shown here is derived from an EMBL/GenBank/DDBJ whole genome shotgun (WGS) entry which is preliminary data.</text>
</comment>
<evidence type="ECO:0000313" key="3">
    <source>
        <dbReference type="Proteomes" id="UP000053748"/>
    </source>
</evidence>
<accession>A0A2J9VL31</accession>
<keyword evidence="1" id="KW-0812">Transmembrane</keyword>
<dbReference type="AlphaFoldDB" id="A0A2J9VL31"/>
<keyword evidence="1" id="KW-0472">Membrane</keyword>
<proteinExistence type="predicted"/>
<name>A0A2J9VL31_VIBMI</name>
<organism evidence="2 3">
    <name type="scientific">Vibrio mimicus</name>
    <dbReference type="NCBI Taxonomy" id="674"/>
    <lineage>
        <taxon>Bacteria</taxon>
        <taxon>Pseudomonadati</taxon>
        <taxon>Pseudomonadota</taxon>
        <taxon>Gammaproteobacteria</taxon>
        <taxon>Vibrionales</taxon>
        <taxon>Vibrionaceae</taxon>
        <taxon>Vibrio</taxon>
    </lineage>
</organism>
<keyword evidence="3" id="KW-1185">Reference proteome</keyword>
<protein>
    <submittedName>
        <fullName evidence="2">Uncharacterized protein</fullName>
    </submittedName>
</protein>
<keyword evidence="1" id="KW-1133">Transmembrane helix</keyword>
<dbReference type="EMBL" id="LOSJ02000001">
    <property type="protein sequence ID" value="PNM64480.1"/>
    <property type="molecule type" value="Genomic_DNA"/>
</dbReference>
<reference evidence="2" key="1">
    <citation type="submission" date="2017-12" db="EMBL/GenBank/DDBJ databases">
        <title>FDA dAtabase for Regulatory Grade micrObial Sequences (FDA-ARGOS): Supporting development and validation of Infectious Disease Dx tests.</title>
        <authorList>
            <person name="Hoffmann M."/>
            <person name="Allard M."/>
            <person name="Evans P."/>
            <person name="Brown E."/>
            <person name="Tallon L.J."/>
            <person name="Sadzewicz L."/>
            <person name="Sengamalay N."/>
            <person name="Ott S."/>
            <person name="Godinez A."/>
            <person name="Nagaraj S."/>
            <person name="Vavikolanu K."/>
            <person name="Aluvathingal J."/>
            <person name="Nadendla S."/>
            <person name="Hobson J."/>
            <person name="Sichtig H."/>
        </authorList>
    </citation>
    <scope>NUCLEOTIDE SEQUENCE [LARGE SCALE GENOMIC DNA]</scope>
    <source>
        <strain evidence="2">FDAARGOS_113</strain>
    </source>
</reference>
<gene>
    <name evidence="2" type="ORF">AL544_006095</name>
</gene>
<feature type="transmembrane region" description="Helical" evidence="1">
    <location>
        <begin position="21"/>
        <end position="42"/>
    </location>
</feature>
<evidence type="ECO:0000313" key="2">
    <source>
        <dbReference type="EMBL" id="PNM64480.1"/>
    </source>
</evidence>